<feature type="non-terminal residue" evidence="1">
    <location>
        <position position="53"/>
    </location>
</feature>
<sequence length="53" mass="5899">SLNQKQMDVSVSKRCSIPLSSWVRSGIIIREPKHEVVAVADSHLKPLQSTDVQ</sequence>
<proteinExistence type="predicted"/>
<feature type="non-terminal residue" evidence="1">
    <location>
        <position position="1"/>
    </location>
</feature>
<gene>
    <name evidence="1" type="ORF">AYBTSS11_LOCUS20252</name>
</gene>
<dbReference type="Proteomes" id="UP001189624">
    <property type="component" value="Chromosome 6"/>
</dbReference>
<evidence type="ECO:0000313" key="2">
    <source>
        <dbReference type="Proteomes" id="UP001189624"/>
    </source>
</evidence>
<protein>
    <submittedName>
        <fullName evidence="1">Uncharacterized protein</fullName>
    </submittedName>
</protein>
<dbReference type="AlphaFoldDB" id="A0AA86TFH0"/>
<organism evidence="1 2">
    <name type="scientific">Sphenostylis stenocarpa</name>
    <dbReference type="NCBI Taxonomy" id="92480"/>
    <lineage>
        <taxon>Eukaryota</taxon>
        <taxon>Viridiplantae</taxon>
        <taxon>Streptophyta</taxon>
        <taxon>Embryophyta</taxon>
        <taxon>Tracheophyta</taxon>
        <taxon>Spermatophyta</taxon>
        <taxon>Magnoliopsida</taxon>
        <taxon>eudicotyledons</taxon>
        <taxon>Gunneridae</taxon>
        <taxon>Pentapetalae</taxon>
        <taxon>rosids</taxon>
        <taxon>fabids</taxon>
        <taxon>Fabales</taxon>
        <taxon>Fabaceae</taxon>
        <taxon>Papilionoideae</taxon>
        <taxon>50 kb inversion clade</taxon>
        <taxon>NPAAA clade</taxon>
        <taxon>indigoferoid/millettioid clade</taxon>
        <taxon>Phaseoleae</taxon>
        <taxon>Sphenostylis</taxon>
    </lineage>
</organism>
<dbReference type="EMBL" id="OY731403">
    <property type="protein sequence ID" value="CAJ1964326.1"/>
    <property type="molecule type" value="Genomic_DNA"/>
</dbReference>
<accession>A0AA86TFH0</accession>
<dbReference type="Gramene" id="rna-AYBTSS11_LOCUS20252">
    <property type="protein sequence ID" value="CAJ1964326.1"/>
    <property type="gene ID" value="gene-AYBTSS11_LOCUS20252"/>
</dbReference>
<reference evidence="1" key="1">
    <citation type="submission" date="2023-10" db="EMBL/GenBank/DDBJ databases">
        <authorList>
            <person name="Domelevo Entfellner J.-B."/>
        </authorList>
    </citation>
    <scope>NUCLEOTIDE SEQUENCE</scope>
</reference>
<name>A0AA86TFH0_9FABA</name>
<keyword evidence="2" id="KW-1185">Reference proteome</keyword>
<evidence type="ECO:0000313" key="1">
    <source>
        <dbReference type="EMBL" id="CAJ1964326.1"/>
    </source>
</evidence>